<dbReference type="RefSeq" id="WP_243305303.1">
    <property type="nucleotide sequence ID" value="NZ_JALGBI010000001.1"/>
</dbReference>
<accession>A0A9X1VVR3</accession>
<dbReference type="Proteomes" id="UP001139447">
    <property type="component" value="Unassembled WGS sequence"/>
</dbReference>
<dbReference type="EMBL" id="JALGBI010000001">
    <property type="protein sequence ID" value="MCJ0762767.1"/>
    <property type="molecule type" value="Genomic_DNA"/>
</dbReference>
<keyword evidence="3" id="KW-1185">Reference proteome</keyword>
<protein>
    <submittedName>
        <fullName evidence="2">Uncharacterized protein</fullName>
    </submittedName>
</protein>
<evidence type="ECO:0000256" key="1">
    <source>
        <dbReference type="SAM" id="MobiDB-lite"/>
    </source>
</evidence>
<organism evidence="2 3">
    <name type="scientific">Variovorax terrae</name>
    <dbReference type="NCBI Taxonomy" id="2923278"/>
    <lineage>
        <taxon>Bacteria</taxon>
        <taxon>Pseudomonadati</taxon>
        <taxon>Pseudomonadota</taxon>
        <taxon>Betaproteobacteria</taxon>
        <taxon>Burkholderiales</taxon>
        <taxon>Comamonadaceae</taxon>
        <taxon>Variovorax</taxon>
    </lineage>
</organism>
<reference evidence="2" key="1">
    <citation type="submission" date="2022-03" db="EMBL/GenBank/DDBJ databases">
        <authorList>
            <person name="Woo C.Y."/>
        </authorList>
    </citation>
    <scope>NUCLEOTIDE SEQUENCE</scope>
    <source>
        <strain evidence="2">CYS-02</strain>
    </source>
</reference>
<evidence type="ECO:0000313" key="3">
    <source>
        <dbReference type="Proteomes" id="UP001139447"/>
    </source>
</evidence>
<feature type="region of interest" description="Disordered" evidence="1">
    <location>
        <begin position="1"/>
        <end position="31"/>
    </location>
</feature>
<proteinExistence type="predicted"/>
<feature type="compositionally biased region" description="Basic and acidic residues" evidence="1">
    <location>
        <begin position="1"/>
        <end position="11"/>
    </location>
</feature>
<evidence type="ECO:0000313" key="2">
    <source>
        <dbReference type="EMBL" id="MCJ0762767.1"/>
    </source>
</evidence>
<name>A0A9X1VVR3_9BURK</name>
<comment type="caution">
    <text evidence="2">The sequence shown here is derived from an EMBL/GenBank/DDBJ whole genome shotgun (WGS) entry which is preliminary data.</text>
</comment>
<dbReference type="AlphaFoldDB" id="A0A9X1VVR3"/>
<sequence length="47" mass="4871">MAIHGDADGVRRTAGCSASFPGAGIDRLPGGKAPIRTGWFANLVRVF</sequence>
<gene>
    <name evidence="2" type="ORF">MMF98_06020</name>
</gene>